<reference evidence="2" key="1">
    <citation type="submission" date="2014-01" db="EMBL/GenBank/DDBJ databases">
        <title>The Genome Sequence of Anopheles farauti FAR1 (V2).</title>
        <authorList>
            <consortium name="The Broad Institute Genomics Platform"/>
            <person name="Neafsey D.E."/>
            <person name="Besansky N."/>
            <person name="Howell P."/>
            <person name="Walton C."/>
            <person name="Young S.K."/>
            <person name="Zeng Q."/>
            <person name="Gargeya S."/>
            <person name="Fitzgerald M."/>
            <person name="Haas B."/>
            <person name="Abouelleil A."/>
            <person name="Allen A.W."/>
            <person name="Alvarado L."/>
            <person name="Arachchi H.M."/>
            <person name="Berlin A.M."/>
            <person name="Chapman S.B."/>
            <person name="Gainer-Dewar J."/>
            <person name="Goldberg J."/>
            <person name="Griggs A."/>
            <person name="Gujja S."/>
            <person name="Hansen M."/>
            <person name="Howarth C."/>
            <person name="Imamovic A."/>
            <person name="Ireland A."/>
            <person name="Larimer J."/>
            <person name="McCowan C."/>
            <person name="Murphy C."/>
            <person name="Pearson M."/>
            <person name="Poon T.W."/>
            <person name="Priest M."/>
            <person name="Roberts A."/>
            <person name="Saif S."/>
            <person name="Shea T."/>
            <person name="Sisk P."/>
            <person name="Sykes S."/>
            <person name="Wortman J."/>
            <person name="Nusbaum C."/>
            <person name="Birren B."/>
        </authorList>
    </citation>
    <scope>NUCLEOTIDE SEQUENCE [LARGE SCALE GENOMIC DNA]</scope>
    <source>
        <strain evidence="2">FAR1</strain>
    </source>
</reference>
<evidence type="ECO:0000313" key="1">
    <source>
        <dbReference type="EnsemblMetazoa" id="AFAF009242-PA"/>
    </source>
</evidence>
<dbReference type="AlphaFoldDB" id="A0A182QFP6"/>
<protein>
    <submittedName>
        <fullName evidence="1">Uncharacterized protein</fullName>
    </submittedName>
</protein>
<proteinExistence type="predicted"/>
<organism evidence="1 2">
    <name type="scientific">Anopheles farauti</name>
    <dbReference type="NCBI Taxonomy" id="69004"/>
    <lineage>
        <taxon>Eukaryota</taxon>
        <taxon>Metazoa</taxon>
        <taxon>Ecdysozoa</taxon>
        <taxon>Arthropoda</taxon>
        <taxon>Hexapoda</taxon>
        <taxon>Insecta</taxon>
        <taxon>Pterygota</taxon>
        <taxon>Neoptera</taxon>
        <taxon>Endopterygota</taxon>
        <taxon>Diptera</taxon>
        <taxon>Nematocera</taxon>
        <taxon>Culicoidea</taxon>
        <taxon>Culicidae</taxon>
        <taxon>Anophelinae</taxon>
        <taxon>Anopheles</taxon>
    </lineage>
</organism>
<dbReference type="EnsemblMetazoa" id="AFAF009242-RA">
    <property type="protein sequence ID" value="AFAF009242-PA"/>
    <property type="gene ID" value="AFAF009242"/>
</dbReference>
<dbReference type="EMBL" id="AXCN02002440">
    <property type="status" value="NOT_ANNOTATED_CDS"/>
    <property type="molecule type" value="Genomic_DNA"/>
</dbReference>
<name>A0A182QFP6_9DIPT</name>
<evidence type="ECO:0000313" key="2">
    <source>
        <dbReference type="Proteomes" id="UP000075886"/>
    </source>
</evidence>
<keyword evidence="2" id="KW-1185">Reference proteome</keyword>
<sequence>MKLFFCGGYRSSTPRSATSGRSGATESCELKNATLPGTRLPHVSYTARARPCKNSFAVITPTNTSVFCELCGISDGCSPIISSAAETTNTTSIYDYLQPYCQCLLALTDILNLRRPVGFGRGAEGQREQPTEKVITAIFARTPPPAAIPFASIRTHCFRASRQEGGPGFSERYRFEREGLPVNQRSGVTGPVIVTAVGRFRVRDKQCASCCETPIELMSRKPSPGLGDA</sequence>
<dbReference type="Proteomes" id="UP000075886">
    <property type="component" value="Unassembled WGS sequence"/>
</dbReference>
<dbReference type="VEuPathDB" id="VectorBase:AFAF009242"/>
<accession>A0A182QFP6</accession>
<reference evidence="1" key="2">
    <citation type="submission" date="2020-05" db="UniProtKB">
        <authorList>
            <consortium name="EnsemblMetazoa"/>
        </authorList>
    </citation>
    <scope>IDENTIFICATION</scope>
    <source>
        <strain evidence="1">FAR1</strain>
    </source>
</reference>